<dbReference type="Gene3D" id="2.40.30.10">
    <property type="entry name" value="Translation factors"/>
    <property type="match status" value="1"/>
</dbReference>
<keyword evidence="2" id="KW-0285">Flavoprotein</keyword>
<sequence>MDKRQIAIIGGGPAGLMGADVLSRAGHAVTIYDSMPTVARKFLLAGKSGLNITHSEDYISFTERFGAASERLSPALDAFRPGDIRAWAEELGTETFIGSSGRVFPRAMKASPLLRAWLRRLDAQGVKFLTRHRWTGFDDRGYVFETPEGPKTVQSDAALLALGGASWPRLGSDGNWMQWLEQKGVATAEFRPANCGFDVAWSDVFRERFAGAPLKSVTATSDAGTIPGEFVISRNGIEGSLVYAHAAALRDRLEKHGSAALTLDLTPGRTENRLSKDLARQSGKASLSNRLRKGADIDGVKAGLLREIAGPTDLADPDNLAHIIKALPLPVLRPRPIAEAISSAGGVEFEGVDDHYMLKALPGVFVAGEMLDWEAPTGGYLLTACFATGHAAAHGMDAWLKR</sequence>
<dbReference type="InterPro" id="IPR022460">
    <property type="entry name" value="Flavoprotein_PP4765"/>
</dbReference>
<feature type="domain" description="RsdA/BaiN/AoA(So)-like insert" evidence="5">
    <location>
        <begin position="191"/>
        <end position="342"/>
    </location>
</feature>
<proteinExistence type="predicted"/>
<feature type="domain" description="RsdA/BaiN/AoA(So)-like Rossmann fold-like" evidence="4">
    <location>
        <begin position="5"/>
        <end position="394"/>
    </location>
</feature>
<dbReference type="PANTHER" id="PTHR42887:SF1">
    <property type="entry name" value="BLR3961 PROTEIN"/>
    <property type="match status" value="1"/>
</dbReference>
<protein>
    <submittedName>
        <fullName evidence="6">Aminoacetone oxidase family FAD-binding enzyme</fullName>
    </submittedName>
</protein>
<gene>
    <name evidence="6" type="ORF">CPY51_13525</name>
</gene>
<dbReference type="RefSeq" id="WP_111160728.1">
    <property type="nucleotide sequence ID" value="NZ_PCDP01000035.1"/>
</dbReference>
<dbReference type="SUPFAM" id="SSF160996">
    <property type="entry name" value="HI0933 insert domain-like"/>
    <property type="match status" value="1"/>
</dbReference>
<dbReference type="AlphaFoldDB" id="A0A2W4CLV5"/>
<dbReference type="Pfam" id="PF03486">
    <property type="entry name" value="HI0933_like"/>
    <property type="match status" value="1"/>
</dbReference>
<dbReference type="PANTHER" id="PTHR42887">
    <property type="entry name" value="OS12G0638800 PROTEIN"/>
    <property type="match status" value="1"/>
</dbReference>
<name>A0A2W4CLV5_9HYPH</name>
<dbReference type="InterPro" id="IPR023166">
    <property type="entry name" value="BaiN-like_dom_sf"/>
</dbReference>
<dbReference type="NCBIfam" id="TIGR00275">
    <property type="entry name" value="aminoacetone oxidase family FAD-binding enzyme"/>
    <property type="match status" value="1"/>
</dbReference>
<evidence type="ECO:0000313" key="6">
    <source>
        <dbReference type="EMBL" id="PZM13877.1"/>
    </source>
</evidence>
<evidence type="ECO:0000259" key="4">
    <source>
        <dbReference type="Pfam" id="PF03486"/>
    </source>
</evidence>
<evidence type="ECO:0000256" key="2">
    <source>
        <dbReference type="ARBA" id="ARBA00022630"/>
    </source>
</evidence>
<dbReference type="PRINTS" id="PR00419">
    <property type="entry name" value="ADXRDTASE"/>
</dbReference>
<dbReference type="InterPro" id="IPR057661">
    <property type="entry name" value="RsdA/BaiN/AoA(So)_Rossmann"/>
</dbReference>
<dbReference type="InterPro" id="IPR004792">
    <property type="entry name" value="BaiN-like"/>
</dbReference>
<dbReference type="InterPro" id="IPR036188">
    <property type="entry name" value="FAD/NAD-bd_sf"/>
</dbReference>
<dbReference type="EMBL" id="PCDP01000035">
    <property type="protein sequence ID" value="PZM13877.1"/>
    <property type="molecule type" value="Genomic_DNA"/>
</dbReference>
<keyword evidence="7" id="KW-1185">Reference proteome</keyword>
<comment type="cofactor">
    <cofactor evidence="1">
        <name>FAD</name>
        <dbReference type="ChEBI" id="CHEBI:57692"/>
    </cofactor>
</comment>
<dbReference type="Pfam" id="PF22780">
    <property type="entry name" value="HI0933_like_1st"/>
    <property type="match status" value="1"/>
</dbReference>
<dbReference type="InterPro" id="IPR055178">
    <property type="entry name" value="RsdA/BaiN/AoA(So)-like_dom"/>
</dbReference>
<evidence type="ECO:0000259" key="5">
    <source>
        <dbReference type="Pfam" id="PF22780"/>
    </source>
</evidence>
<comment type="caution">
    <text evidence="6">The sequence shown here is derived from an EMBL/GenBank/DDBJ whole genome shotgun (WGS) entry which is preliminary data.</text>
</comment>
<dbReference type="SUPFAM" id="SSF51905">
    <property type="entry name" value="FAD/NAD(P)-binding domain"/>
    <property type="match status" value="1"/>
</dbReference>
<accession>A0A2W4CLV5</accession>
<dbReference type="Gene3D" id="1.10.8.260">
    <property type="entry name" value="HI0933 insert domain-like"/>
    <property type="match status" value="1"/>
</dbReference>
<evidence type="ECO:0000256" key="1">
    <source>
        <dbReference type="ARBA" id="ARBA00001974"/>
    </source>
</evidence>
<organism evidence="6 7">
    <name type="scientific">Rhizobium tubonense</name>
    <dbReference type="NCBI Taxonomy" id="484088"/>
    <lineage>
        <taxon>Bacteria</taxon>
        <taxon>Pseudomonadati</taxon>
        <taxon>Pseudomonadota</taxon>
        <taxon>Alphaproteobacteria</taxon>
        <taxon>Hyphomicrobiales</taxon>
        <taxon>Rhizobiaceae</taxon>
        <taxon>Rhizobium/Agrobacterium group</taxon>
        <taxon>Rhizobium</taxon>
    </lineage>
</organism>
<dbReference type="NCBIfam" id="TIGR03862">
    <property type="entry name" value="flavo_PP4765"/>
    <property type="match status" value="1"/>
</dbReference>
<dbReference type="Gene3D" id="3.50.50.60">
    <property type="entry name" value="FAD/NAD(P)-binding domain"/>
    <property type="match status" value="1"/>
</dbReference>
<evidence type="ECO:0000256" key="3">
    <source>
        <dbReference type="ARBA" id="ARBA00022827"/>
    </source>
</evidence>
<dbReference type="OrthoDB" id="5288829at2"/>
<evidence type="ECO:0000313" key="7">
    <source>
        <dbReference type="Proteomes" id="UP000248925"/>
    </source>
</evidence>
<dbReference type="Proteomes" id="UP000248925">
    <property type="component" value="Unassembled WGS sequence"/>
</dbReference>
<reference evidence="6 7" key="1">
    <citation type="journal article" date="2018" name="Sci. Rep.">
        <title>Rhizobium tumorigenes sp. nov., a novel plant tumorigenic bacterium isolated from cane gall tumors on thornless blackberry.</title>
        <authorList>
            <person name="Kuzmanovi N."/>
            <person name="Smalla K."/>
            <person name="Gronow S."/>
            <person name="PuBawska J."/>
        </authorList>
    </citation>
    <scope>NUCLEOTIDE SEQUENCE [LARGE SCALE GENOMIC DNA]</scope>
    <source>
        <strain evidence="6 7">CCBAU 85046</strain>
    </source>
</reference>
<keyword evidence="3" id="KW-0274">FAD</keyword>